<proteinExistence type="predicted"/>
<reference evidence="2 4" key="2">
    <citation type="submission" date="2016-10" db="EMBL/GenBank/DDBJ databases">
        <authorList>
            <person name="Varghese N."/>
            <person name="Submissions S."/>
        </authorList>
    </citation>
    <scope>NUCLEOTIDE SEQUENCE [LARGE SCALE GENOMIC DNA]</scope>
    <source>
        <strain evidence="2 4">JB1</strain>
    </source>
</reference>
<dbReference type="EMBL" id="AUZH01000035">
    <property type="protein sequence ID" value="KFN85964.1"/>
    <property type="molecule type" value="Genomic_DNA"/>
</dbReference>
<evidence type="ECO:0000313" key="3">
    <source>
        <dbReference type="Proteomes" id="UP000029382"/>
    </source>
</evidence>
<dbReference type="Proteomes" id="UP000182793">
    <property type="component" value="Unassembled WGS sequence"/>
</dbReference>
<evidence type="ECO:0000313" key="4">
    <source>
        <dbReference type="Proteomes" id="UP000182793"/>
    </source>
</evidence>
<evidence type="ECO:0000313" key="2">
    <source>
        <dbReference type="EMBL" id="SFL21625.1"/>
    </source>
</evidence>
<comment type="caution">
    <text evidence="1">The sequence shown here is derived from an EMBL/GenBank/DDBJ whole genome shotgun (WGS) entry which is preliminary data.</text>
</comment>
<protein>
    <recommendedName>
        <fullName evidence="5">CylX protein</fullName>
    </recommendedName>
</protein>
<evidence type="ECO:0000313" key="1">
    <source>
        <dbReference type="EMBL" id="KFN85964.1"/>
    </source>
</evidence>
<sequence length="102" mass="11580">MNKSNILGKIEELSDHQYCLYDTRLANSLLISTCLVGKVYYAEGIFEGGTYEKGAFLLRVEILGLAYDYVTFESVKILKKYCEDGGIVDYNAPILLVERIKR</sequence>
<dbReference type="EMBL" id="FOTG01000004">
    <property type="protein sequence ID" value="SFL21625.1"/>
    <property type="molecule type" value="Genomic_DNA"/>
</dbReference>
<evidence type="ECO:0008006" key="5">
    <source>
        <dbReference type="Google" id="ProtNLM"/>
    </source>
</evidence>
<dbReference type="RefSeq" id="WP_039697451.1">
    <property type="nucleotide sequence ID" value="NZ_AUZH01000035.1"/>
</dbReference>
<name>A0A091BMP8_STREI</name>
<accession>A0A091BMP8</accession>
<keyword evidence="4" id="KW-1185">Reference proteome</keyword>
<dbReference type="AlphaFoldDB" id="A0A091BMP8"/>
<reference evidence="1 3" key="1">
    <citation type="journal article" date="2014" name="Genome Announc.">
        <title>Draft Genome Sequences of Streptococcus bovis Strains ATCC 33317 and JB1.</title>
        <authorList>
            <person name="Benahmed F.H."/>
            <person name="Gopinath G.R."/>
            <person name="Harbottle H."/>
            <person name="Cotta M.A."/>
            <person name="Luo Y."/>
            <person name="Henderson C."/>
            <person name="Teri P."/>
            <person name="Soppet D."/>
            <person name="Rasmussen M."/>
            <person name="Whitehead T.R."/>
            <person name="Davidson M."/>
        </authorList>
    </citation>
    <scope>NUCLEOTIDE SEQUENCE [LARGE SCALE GENOMIC DNA]</scope>
    <source>
        <strain evidence="1 3">JB1</strain>
    </source>
</reference>
<dbReference type="Proteomes" id="UP000029382">
    <property type="component" value="Unassembled WGS sequence"/>
</dbReference>
<gene>
    <name evidence="1" type="ORF">H702_09565</name>
    <name evidence="2" type="ORF">SAMN02910290_00937</name>
</gene>
<organism evidence="1 3">
    <name type="scientific">Streptococcus equinus JB1</name>
    <dbReference type="NCBI Taxonomy" id="1294274"/>
    <lineage>
        <taxon>Bacteria</taxon>
        <taxon>Bacillati</taxon>
        <taxon>Bacillota</taxon>
        <taxon>Bacilli</taxon>
        <taxon>Lactobacillales</taxon>
        <taxon>Streptococcaceae</taxon>
        <taxon>Streptococcus</taxon>
    </lineage>
</organism>